<sequence length="176" mass="19855">MLTMSGLYYVFIKFGSVILSQSSAVVKLDGSAILCCSSRHAADAFYRNLQSQLSEILDAWVGRSDVLGTTLGRTSPQFWSYSFSKFNLFFTNHIMTRIQPLSNQYPVRDSLDFVFFSKRAMSSGRIPDGPWPSILPNLVTGPDWVSGGSYFIRSRRNLRIYCPPRHQNVGYCDAGR</sequence>
<name>A0AA39X0H3_9PEZI</name>
<evidence type="ECO:0000313" key="1">
    <source>
        <dbReference type="EMBL" id="KAK0625019.1"/>
    </source>
</evidence>
<protein>
    <submittedName>
        <fullName evidence="1">Uncharacterized protein</fullName>
    </submittedName>
</protein>
<proteinExistence type="predicted"/>
<dbReference type="AlphaFoldDB" id="A0AA39X0H3"/>
<dbReference type="EMBL" id="JAULSR010000003">
    <property type="protein sequence ID" value="KAK0625019.1"/>
    <property type="molecule type" value="Genomic_DNA"/>
</dbReference>
<comment type="caution">
    <text evidence="1">The sequence shown here is derived from an EMBL/GenBank/DDBJ whole genome shotgun (WGS) entry which is preliminary data.</text>
</comment>
<accession>A0AA39X0H3</accession>
<gene>
    <name evidence="1" type="ORF">B0T17DRAFT_639237</name>
</gene>
<evidence type="ECO:0000313" key="2">
    <source>
        <dbReference type="Proteomes" id="UP001174934"/>
    </source>
</evidence>
<dbReference type="Proteomes" id="UP001174934">
    <property type="component" value="Unassembled WGS sequence"/>
</dbReference>
<keyword evidence="2" id="KW-1185">Reference proteome</keyword>
<organism evidence="1 2">
    <name type="scientific">Bombardia bombarda</name>
    <dbReference type="NCBI Taxonomy" id="252184"/>
    <lineage>
        <taxon>Eukaryota</taxon>
        <taxon>Fungi</taxon>
        <taxon>Dikarya</taxon>
        <taxon>Ascomycota</taxon>
        <taxon>Pezizomycotina</taxon>
        <taxon>Sordariomycetes</taxon>
        <taxon>Sordariomycetidae</taxon>
        <taxon>Sordariales</taxon>
        <taxon>Lasiosphaeriaceae</taxon>
        <taxon>Bombardia</taxon>
    </lineage>
</organism>
<reference evidence="1" key="1">
    <citation type="submission" date="2023-06" db="EMBL/GenBank/DDBJ databases">
        <title>Genome-scale phylogeny and comparative genomics of the fungal order Sordariales.</title>
        <authorList>
            <consortium name="Lawrence Berkeley National Laboratory"/>
            <person name="Hensen N."/>
            <person name="Bonometti L."/>
            <person name="Westerberg I."/>
            <person name="Brannstrom I.O."/>
            <person name="Guillou S."/>
            <person name="Cros-Aarteil S."/>
            <person name="Calhoun S."/>
            <person name="Haridas S."/>
            <person name="Kuo A."/>
            <person name="Mondo S."/>
            <person name="Pangilinan J."/>
            <person name="Riley R."/>
            <person name="LaButti K."/>
            <person name="Andreopoulos B."/>
            <person name="Lipzen A."/>
            <person name="Chen C."/>
            <person name="Yanf M."/>
            <person name="Daum C."/>
            <person name="Ng V."/>
            <person name="Clum A."/>
            <person name="Steindorff A."/>
            <person name="Ohm R."/>
            <person name="Martin F."/>
            <person name="Silar P."/>
            <person name="Natvig D."/>
            <person name="Lalanne C."/>
            <person name="Gautier V."/>
            <person name="Ament-velasquez S.L."/>
            <person name="Kruys A."/>
            <person name="Hutchinson M.I."/>
            <person name="Powell A.J."/>
            <person name="Barry K."/>
            <person name="Miller A.N."/>
            <person name="Grigoriev I.V."/>
            <person name="Debuchy R."/>
            <person name="Gladieux P."/>
            <person name="Thoren M.H."/>
            <person name="Johannesson H."/>
        </authorList>
    </citation>
    <scope>NUCLEOTIDE SEQUENCE</scope>
    <source>
        <strain evidence="1">SMH3391-2</strain>
    </source>
</reference>